<dbReference type="InterPro" id="IPR003594">
    <property type="entry name" value="HATPase_dom"/>
</dbReference>
<dbReference type="InterPro" id="IPR036890">
    <property type="entry name" value="HATPase_C_sf"/>
</dbReference>
<evidence type="ECO:0000256" key="5">
    <source>
        <dbReference type="ARBA" id="ARBA00022777"/>
    </source>
</evidence>
<dbReference type="EMBL" id="CP020083">
    <property type="protein sequence ID" value="ASR51677.1"/>
    <property type="molecule type" value="Genomic_DNA"/>
</dbReference>
<dbReference type="PIRSF" id="PIRSF037347">
    <property type="entry name" value="STHK_CHASE2_PAS_prd"/>
    <property type="match status" value="1"/>
</dbReference>
<reference evidence="8 9" key="1">
    <citation type="submission" date="2017-03" db="EMBL/GenBank/DDBJ databases">
        <title>Complete genome sequence of Blastomonas fulva degrading microcsystin LR.</title>
        <authorList>
            <person name="Lee H.-g."/>
            <person name="Jin L."/>
            <person name="oh H.-M."/>
        </authorList>
    </citation>
    <scope>NUCLEOTIDE SEQUENCE [LARGE SCALE GENOMIC DNA]</scope>
    <source>
        <strain evidence="8 9">T2</strain>
    </source>
</reference>
<dbReference type="PRINTS" id="PR00344">
    <property type="entry name" value="BCTRLSENSOR"/>
</dbReference>
<dbReference type="InterPro" id="IPR036097">
    <property type="entry name" value="HisK_dim/P_sf"/>
</dbReference>
<keyword evidence="3" id="KW-0597">Phosphoprotein</keyword>
<keyword evidence="5" id="KW-0418">Kinase</keyword>
<dbReference type="PROSITE" id="PS50109">
    <property type="entry name" value="HIS_KIN"/>
    <property type="match status" value="1"/>
</dbReference>
<dbReference type="Gene3D" id="3.30.450.20">
    <property type="entry name" value="PAS domain"/>
    <property type="match status" value="1"/>
</dbReference>
<dbReference type="SMART" id="SM01080">
    <property type="entry name" value="CHASE2"/>
    <property type="match status" value="1"/>
</dbReference>
<organism evidence="8 9">
    <name type="scientific">Blastomonas fulva</name>
    <dbReference type="NCBI Taxonomy" id="1550728"/>
    <lineage>
        <taxon>Bacteria</taxon>
        <taxon>Pseudomonadati</taxon>
        <taxon>Pseudomonadota</taxon>
        <taxon>Alphaproteobacteria</taxon>
        <taxon>Sphingomonadales</taxon>
        <taxon>Sphingomonadaceae</taxon>
        <taxon>Blastomonas</taxon>
    </lineage>
</organism>
<proteinExistence type="predicted"/>
<feature type="transmembrane region" description="Helical" evidence="6">
    <location>
        <begin position="286"/>
        <end position="305"/>
    </location>
</feature>
<dbReference type="Pfam" id="PF05226">
    <property type="entry name" value="CHASE2"/>
    <property type="match status" value="1"/>
</dbReference>
<evidence type="ECO:0000256" key="6">
    <source>
        <dbReference type="SAM" id="Phobius"/>
    </source>
</evidence>
<dbReference type="InterPro" id="IPR017181">
    <property type="entry name" value="Sig_transdc_His_kin_CHASE2"/>
</dbReference>
<protein>
    <recommendedName>
        <fullName evidence="2">histidine kinase</fullName>
        <ecNumber evidence="2">2.7.13.3</ecNumber>
    </recommendedName>
</protein>
<sequence>MNKGSGTAALRRRFQIEWAVVAMIASAIIIAATLGGWTRPADDLLYDAAMRVAPAPPDPDILIIAVDEPSLQALGRWPWPRRLHAQLIDRLAQAHPASVTLDLLLSEPEADDTVLAAAMVRIDHLYLPVQFIQPGRDGRAFDRIDPAPALLGAADDVGHANTQMDGDGTVRSAVLCFAADKQARPLPHLMTMAAAPTNWPSCLEPERLRFAAPESFATVSFASVLRGEVPNALIAGRRVLIGVTAQGLGDRYPVPTSNGSNMPGVEINANIASARALGHWVRHPHVLAALAMALIPAWLLLLAFWRVRPRSVNLLVLGLAVLVLGTSIAALTANLWIAPGPALLGLALVYPLWGWRRLQATSDYMAGELARLEREEALPIGDTRLADADLVTGQSNRLSGAIGQLRDLRRFVGDTLAGLPDPALVSDGVGKVVLTNAAADAAFGADMQGQSTATLLAGIADEESRTELARYLADPGAAHIEFATRDGRSFVLRRAAILDAGSRPRGHVDYLTDITSIAAARREREEMLQLLSHDMRGPQAAILALLATDQGDLDRARIARHARQTLTLADNFVDLARMQERAFAPEPVIAADLASEAADSLWPVARQRGVKISVVDTSDCAFIAAERESLFRALVNLFDNAVKYSPDNGTVTVEIEAAQGALVIRIRDHGPGIDPAILPHLFQRFASEGKGAEVKGIGLGLNYVAAVVARHGGTIAGANAEAGGAEFTITLPLEG</sequence>
<feature type="domain" description="Histidine kinase" evidence="7">
    <location>
        <begin position="530"/>
        <end position="735"/>
    </location>
</feature>
<accession>A0ABN5B949</accession>
<comment type="catalytic activity">
    <reaction evidence="1">
        <text>ATP + protein L-histidine = ADP + protein N-phospho-L-histidine.</text>
        <dbReference type="EC" id="2.7.13.3"/>
    </reaction>
</comment>
<dbReference type="SUPFAM" id="SSF47384">
    <property type="entry name" value="Homodimeric domain of signal transducing histidine kinase"/>
    <property type="match status" value="1"/>
</dbReference>
<name>A0ABN5B949_9SPHN</name>
<keyword evidence="6" id="KW-0812">Transmembrane</keyword>
<gene>
    <name evidence="8" type="ORF">B5J99_09565</name>
</gene>
<evidence type="ECO:0000256" key="4">
    <source>
        <dbReference type="ARBA" id="ARBA00022679"/>
    </source>
</evidence>
<keyword evidence="6" id="KW-1133">Transmembrane helix</keyword>
<dbReference type="Proteomes" id="UP000258016">
    <property type="component" value="Chromosome"/>
</dbReference>
<dbReference type="SMART" id="SM00387">
    <property type="entry name" value="HATPase_c"/>
    <property type="match status" value="1"/>
</dbReference>
<dbReference type="EC" id="2.7.13.3" evidence="2"/>
<dbReference type="CDD" id="cd00082">
    <property type="entry name" value="HisKA"/>
    <property type="match status" value="1"/>
</dbReference>
<dbReference type="GeneID" id="303485815"/>
<evidence type="ECO:0000259" key="7">
    <source>
        <dbReference type="PROSITE" id="PS50109"/>
    </source>
</evidence>
<feature type="transmembrane region" description="Helical" evidence="6">
    <location>
        <begin position="312"/>
        <end position="330"/>
    </location>
</feature>
<evidence type="ECO:0000313" key="9">
    <source>
        <dbReference type="Proteomes" id="UP000258016"/>
    </source>
</evidence>
<dbReference type="PANTHER" id="PTHR42878:SF13">
    <property type="entry name" value="HISTIDINE KINASE"/>
    <property type="match status" value="1"/>
</dbReference>
<keyword evidence="4" id="KW-0808">Transferase</keyword>
<evidence type="ECO:0000313" key="8">
    <source>
        <dbReference type="EMBL" id="ASR51677.1"/>
    </source>
</evidence>
<evidence type="ECO:0000256" key="1">
    <source>
        <dbReference type="ARBA" id="ARBA00000085"/>
    </source>
</evidence>
<dbReference type="InterPro" id="IPR050351">
    <property type="entry name" value="BphY/WalK/GraS-like"/>
</dbReference>
<dbReference type="InterPro" id="IPR007890">
    <property type="entry name" value="CHASE2"/>
</dbReference>
<dbReference type="CDD" id="cd00075">
    <property type="entry name" value="HATPase"/>
    <property type="match status" value="1"/>
</dbReference>
<feature type="transmembrane region" description="Helical" evidence="6">
    <location>
        <begin position="18"/>
        <end position="37"/>
    </location>
</feature>
<keyword evidence="9" id="KW-1185">Reference proteome</keyword>
<dbReference type="InterPro" id="IPR003661">
    <property type="entry name" value="HisK_dim/P_dom"/>
</dbReference>
<dbReference type="InterPro" id="IPR035965">
    <property type="entry name" value="PAS-like_dom_sf"/>
</dbReference>
<dbReference type="RefSeq" id="WP_117352272.1">
    <property type="nucleotide sequence ID" value="NZ_CP020083.1"/>
</dbReference>
<dbReference type="InterPro" id="IPR004358">
    <property type="entry name" value="Sig_transdc_His_kin-like_C"/>
</dbReference>
<keyword evidence="6" id="KW-0472">Membrane</keyword>
<dbReference type="PANTHER" id="PTHR42878">
    <property type="entry name" value="TWO-COMPONENT HISTIDINE KINASE"/>
    <property type="match status" value="1"/>
</dbReference>
<evidence type="ECO:0000256" key="3">
    <source>
        <dbReference type="ARBA" id="ARBA00022553"/>
    </source>
</evidence>
<dbReference type="SUPFAM" id="SSF55874">
    <property type="entry name" value="ATPase domain of HSP90 chaperone/DNA topoisomerase II/histidine kinase"/>
    <property type="match status" value="1"/>
</dbReference>
<dbReference type="InterPro" id="IPR005467">
    <property type="entry name" value="His_kinase_dom"/>
</dbReference>
<dbReference type="SUPFAM" id="SSF55785">
    <property type="entry name" value="PYP-like sensor domain (PAS domain)"/>
    <property type="match status" value="1"/>
</dbReference>
<dbReference type="Pfam" id="PF02518">
    <property type="entry name" value="HATPase_c"/>
    <property type="match status" value="1"/>
</dbReference>
<dbReference type="Gene3D" id="3.30.565.10">
    <property type="entry name" value="Histidine kinase-like ATPase, C-terminal domain"/>
    <property type="match status" value="1"/>
</dbReference>
<evidence type="ECO:0000256" key="2">
    <source>
        <dbReference type="ARBA" id="ARBA00012438"/>
    </source>
</evidence>